<keyword evidence="3" id="KW-1185">Reference proteome</keyword>
<feature type="compositionally biased region" description="Acidic residues" evidence="1">
    <location>
        <begin position="51"/>
        <end position="60"/>
    </location>
</feature>
<organism evidence="2 3">
    <name type="scientific">Vibrio bivalvicida</name>
    <dbReference type="NCBI Taxonomy" id="1276888"/>
    <lineage>
        <taxon>Bacteria</taxon>
        <taxon>Pseudomonadati</taxon>
        <taxon>Pseudomonadota</taxon>
        <taxon>Gammaproteobacteria</taxon>
        <taxon>Vibrionales</taxon>
        <taxon>Vibrionaceae</taxon>
        <taxon>Vibrio</taxon>
        <taxon>Vibrio oreintalis group</taxon>
    </lineage>
</organism>
<evidence type="ECO:0000256" key="1">
    <source>
        <dbReference type="SAM" id="MobiDB-lite"/>
    </source>
</evidence>
<sequence length="114" mass="12615">PEESKSSPSIPEAIPNEFGVPQDDDWLIDEPQTEEAQAEDTLASQAPTEQEVQEPVELDLPDIAQESVTEDPQPETDLSTVELEDESLELDELELPEFGEEEALAEVADELQPE</sequence>
<dbReference type="Proteomes" id="UP001569151">
    <property type="component" value="Unassembled WGS sequence"/>
</dbReference>
<reference evidence="2 3" key="1">
    <citation type="submission" date="2024-06" db="EMBL/GenBank/DDBJ databases">
        <authorList>
            <person name="Steensen K."/>
            <person name="Seneca J."/>
            <person name="Bartlau N."/>
            <person name="Yu A.X."/>
            <person name="Polz M.F."/>
        </authorList>
    </citation>
    <scope>NUCLEOTIDE SEQUENCE [LARGE SCALE GENOMIC DNA]</scope>
    <source>
        <strain evidence="2 3">1F146</strain>
    </source>
</reference>
<feature type="compositionally biased region" description="Low complexity" evidence="1">
    <location>
        <begin position="1"/>
        <end position="15"/>
    </location>
</feature>
<dbReference type="RefSeq" id="WP_371726477.1">
    <property type="nucleotide sequence ID" value="NZ_JBGOOS010000005.1"/>
</dbReference>
<protein>
    <recommendedName>
        <fullName evidence="4">AAA family ATPase</fullName>
    </recommendedName>
</protein>
<feature type="non-terminal residue" evidence="2">
    <location>
        <position position="1"/>
    </location>
</feature>
<feature type="region of interest" description="Disordered" evidence="1">
    <location>
        <begin position="1"/>
        <end position="83"/>
    </location>
</feature>
<dbReference type="EMBL" id="JBGOOS010000005">
    <property type="protein sequence ID" value="MEZ8208369.1"/>
    <property type="molecule type" value="Genomic_DNA"/>
</dbReference>
<feature type="compositionally biased region" description="Acidic residues" evidence="1">
    <location>
        <begin position="22"/>
        <end position="38"/>
    </location>
</feature>
<name>A0ABV4MFQ2_9VIBR</name>
<comment type="caution">
    <text evidence="2">The sequence shown here is derived from an EMBL/GenBank/DDBJ whole genome shotgun (WGS) entry which is preliminary data.</text>
</comment>
<evidence type="ECO:0008006" key="4">
    <source>
        <dbReference type="Google" id="ProtNLM"/>
    </source>
</evidence>
<gene>
    <name evidence="2" type="ORF">ACED39_06230</name>
</gene>
<evidence type="ECO:0000313" key="2">
    <source>
        <dbReference type="EMBL" id="MEZ8208369.1"/>
    </source>
</evidence>
<feature type="non-terminal residue" evidence="2">
    <location>
        <position position="114"/>
    </location>
</feature>
<proteinExistence type="predicted"/>
<accession>A0ABV4MFQ2</accession>
<evidence type="ECO:0000313" key="3">
    <source>
        <dbReference type="Proteomes" id="UP001569151"/>
    </source>
</evidence>